<evidence type="ECO:0000313" key="1">
    <source>
        <dbReference type="EMBL" id="AFK37279.1"/>
    </source>
</evidence>
<accession>I3SAI7</accession>
<organism evidence="1">
    <name type="scientific">Medicago truncatula</name>
    <name type="common">Barrel medic</name>
    <name type="synonym">Medicago tribuloides</name>
    <dbReference type="NCBI Taxonomy" id="3880"/>
    <lineage>
        <taxon>Eukaryota</taxon>
        <taxon>Viridiplantae</taxon>
        <taxon>Streptophyta</taxon>
        <taxon>Embryophyta</taxon>
        <taxon>Tracheophyta</taxon>
        <taxon>Spermatophyta</taxon>
        <taxon>Magnoliopsida</taxon>
        <taxon>eudicotyledons</taxon>
        <taxon>Gunneridae</taxon>
        <taxon>Pentapetalae</taxon>
        <taxon>rosids</taxon>
        <taxon>fabids</taxon>
        <taxon>Fabales</taxon>
        <taxon>Fabaceae</taxon>
        <taxon>Papilionoideae</taxon>
        <taxon>50 kb inversion clade</taxon>
        <taxon>NPAAA clade</taxon>
        <taxon>Hologalegina</taxon>
        <taxon>IRL clade</taxon>
        <taxon>Trifolieae</taxon>
        <taxon>Medicago</taxon>
    </lineage>
</organism>
<reference evidence="1" key="1">
    <citation type="submission" date="2012-05" db="EMBL/GenBank/DDBJ databases">
        <authorList>
            <person name="Krishnakumar V."/>
            <person name="Cheung F."/>
            <person name="Xiao Y."/>
            <person name="Chan A."/>
            <person name="Moskal W.A."/>
            <person name="Town C.D."/>
        </authorList>
    </citation>
    <scope>NUCLEOTIDE SEQUENCE</scope>
</reference>
<sequence length="61" mass="7276">MHHRLWWSPHVWVRSMTRSSSRVEIWRNVDSLPIICLHGSPIRIGMHVRWVGLIGLISCYR</sequence>
<proteinExistence type="evidence at transcript level"/>
<dbReference type="EMBL" id="BT137484">
    <property type="protein sequence ID" value="AFK37279.1"/>
    <property type="molecule type" value="mRNA"/>
</dbReference>
<protein>
    <submittedName>
        <fullName evidence="1">Uncharacterized protein</fullName>
    </submittedName>
</protein>
<dbReference type="AlphaFoldDB" id="I3SAI7"/>
<name>I3SAI7_MEDTR</name>